<dbReference type="GO" id="GO:0005886">
    <property type="term" value="C:plasma membrane"/>
    <property type="evidence" value="ECO:0007669"/>
    <property type="project" value="UniProtKB-SubCell"/>
</dbReference>
<keyword evidence="7" id="KW-1006">Bacterial flagellum protein export</keyword>
<dbReference type="GO" id="GO:0009306">
    <property type="term" value="P:protein secretion"/>
    <property type="evidence" value="ECO:0007669"/>
    <property type="project" value="InterPro"/>
</dbReference>
<feature type="transmembrane region" description="Helical" evidence="7">
    <location>
        <begin position="71"/>
        <end position="91"/>
    </location>
</feature>
<dbReference type="AlphaFoldDB" id="A0A1V2GY20"/>
<protein>
    <recommendedName>
        <fullName evidence="7">Flagellar biosynthesis protein FlhA</fullName>
    </recommendedName>
</protein>
<keyword evidence="3 7" id="KW-1003">Cell membrane</keyword>
<feature type="transmembrane region" description="Helical" evidence="7">
    <location>
        <begin position="103"/>
        <end position="134"/>
    </location>
</feature>
<evidence type="ECO:0000313" key="9">
    <source>
        <dbReference type="Proteomes" id="UP000188879"/>
    </source>
</evidence>
<evidence type="ECO:0000256" key="7">
    <source>
        <dbReference type="RuleBase" id="RU364093"/>
    </source>
</evidence>
<dbReference type="Pfam" id="PF00771">
    <property type="entry name" value="FHIPEP"/>
    <property type="match status" value="1"/>
</dbReference>
<dbReference type="PIRSF" id="PIRSF005419">
    <property type="entry name" value="FlhA"/>
    <property type="match status" value="1"/>
</dbReference>
<keyword evidence="4 7" id="KW-0812">Transmembrane</keyword>
<feature type="transmembrane region" description="Helical" evidence="7">
    <location>
        <begin position="203"/>
        <end position="225"/>
    </location>
</feature>
<comment type="caution">
    <text evidence="8">The sequence shown here is derived from an EMBL/GenBank/DDBJ whole genome shotgun (WGS) entry which is preliminary data.</text>
</comment>
<name>A0A1V2GY20_9PROT</name>
<dbReference type="Gene3D" id="1.10.8.540">
    <property type="entry name" value="FHIPEP family, domain 3"/>
    <property type="match status" value="1"/>
</dbReference>
<keyword evidence="8" id="KW-0966">Cell projection</keyword>
<dbReference type="Gene3D" id="3.40.50.12790">
    <property type="entry name" value="FHIPEP family, domain 4"/>
    <property type="match status" value="1"/>
</dbReference>
<gene>
    <name evidence="7" type="primary">flhA</name>
    <name evidence="8" type="ORF">BKE38_22305</name>
</gene>
<evidence type="ECO:0000256" key="5">
    <source>
        <dbReference type="ARBA" id="ARBA00022989"/>
    </source>
</evidence>
<evidence type="ECO:0000256" key="1">
    <source>
        <dbReference type="ARBA" id="ARBA00004651"/>
    </source>
</evidence>
<dbReference type="OrthoDB" id="9759185at2"/>
<evidence type="ECO:0000256" key="4">
    <source>
        <dbReference type="ARBA" id="ARBA00022692"/>
    </source>
</evidence>
<dbReference type="InterPro" id="IPR025505">
    <property type="entry name" value="FHIPEP_CS"/>
</dbReference>
<keyword evidence="6 7" id="KW-0472">Membrane</keyword>
<sequence length="688" mass="73618">MEFFRRLSLGLRHQDLLFAAAMVVLLAVLVLPMPRWLVDLGLATSITLSVLILMVAIWIERPLDFSVFPTVLLVATLLRLALNLATTRLILADGHRGLDAAGSVIHGFAVFVVGGDFIIGVIVFAILIIVNFIVVTKGAGRIAEVAARFSLDAMPGKQMAIDADLAAGTIDDAEAKRRRKELEDENSFFGAMDGASKFVRGDAIAAIIVTIVNILGGIVVGTLRHGMPLSAAAGNYVTLAVGDGIVSQIPGLIVSVGAGMLVSKGNVRGSTDKAFISQLGAQPKPLYFAAGLSGLFAVLPGLPFLPFMALGLVAGGGGWLAQRAVQRAAADAEAGLSIADTSAPREETMAELIRVDDVRLELGMGLVSLTAGRQGGLSEKIKKLRRAFGLEFGFVLPAVRIKDNMDLGSGEYSIQVQGVEVARETLMLGRLLAFAPGGQEIGVPGIDTQEPSFHIKARWIEPALREMAMAQGLTVVDVETVLTTHMSEVLKGYMAQLQGYAATQKLLDGMEKEHQRLLGDLIPGVLPMATVQKVLATLLAERISIRNLPLILEALHEGAAFTRNVSMLTEHVRQRLSLQICRGLTQEDGYITALLLSPEWEKEVGTAIIEEGDQRSFAMAPSKIQELVSATRARIAEAAARGDWPAVLTSAVARPFIRHLVERINPTIAVISHAEVHQRAKLRTVGQI</sequence>
<feature type="transmembrane region" description="Helical" evidence="7">
    <location>
        <begin position="40"/>
        <end position="59"/>
    </location>
</feature>
<keyword evidence="5 7" id="KW-1133">Transmembrane helix</keyword>
<organism evidence="8 9">
    <name type="scientific">Teichococcus deserti</name>
    <dbReference type="NCBI Taxonomy" id="1817963"/>
    <lineage>
        <taxon>Bacteria</taxon>
        <taxon>Pseudomonadati</taxon>
        <taxon>Pseudomonadota</taxon>
        <taxon>Alphaproteobacteria</taxon>
        <taxon>Acetobacterales</taxon>
        <taxon>Roseomonadaceae</taxon>
        <taxon>Roseomonas</taxon>
    </lineage>
</organism>
<dbReference type="InterPro" id="IPR001712">
    <property type="entry name" value="T3SS_FHIPEP"/>
</dbReference>
<feature type="transmembrane region" description="Helical" evidence="7">
    <location>
        <begin position="245"/>
        <end position="265"/>
    </location>
</feature>
<comment type="subcellular location">
    <subcellularLocation>
        <location evidence="1 7">Cell membrane</location>
        <topology evidence="1 7">Multi-pass membrane protein</topology>
    </subcellularLocation>
</comment>
<dbReference type="PROSITE" id="PS00994">
    <property type="entry name" value="FHIPEP"/>
    <property type="match status" value="1"/>
</dbReference>
<feature type="transmembrane region" description="Helical" evidence="7">
    <location>
        <begin position="286"/>
        <end position="319"/>
    </location>
</feature>
<keyword evidence="7" id="KW-0813">Transport</keyword>
<dbReference type="PRINTS" id="PR00949">
    <property type="entry name" value="TYPE3IMAPROT"/>
</dbReference>
<accession>A0A1V2GY20</accession>
<keyword evidence="7" id="KW-0653">Protein transport</keyword>
<proteinExistence type="inferred from homology"/>
<evidence type="ECO:0000256" key="6">
    <source>
        <dbReference type="ARBA" id="ARBA00023136"/>
    </source>
</evidence>
<dbReference type="InterPro" id="IPR042193">
    <property type="entry name" value="FHIPEP_3"/>
</dbReference>
<dbReference type="RefSeq" id="WP_076959498.1">
    <property type="nucleotide sequence ID" value="NZ_MLCO01000252.1"/>
</dbReference>
<comment type="function">
    <text evidence="7">Required for formation of the rod structure of the flagellar apparatus. Together with FliI and FliH, may constitute the export apparatus of flagellin.</text>
</comment>
<evidence type="ECO:0000256" key="2">
    <source>
        <dbReference type="ARBA" id="ARBA00008835"/>
    </source>
</evidence>
<evidence type="ECO:0000313" key="8">
    <source>
        <dbReference type="EMBL" id="ONG48087.1"/>
    </source>
</evidence>
<reference evidence="8 9" key="1">
    <citation type="submission" date="2016-10" db="EMBL/GenBank/DDBJ databases">
        <title>Draft Genome sequence of Roseomonas sp. strain M3.</title>
        <authorList>
            <person name="Subhash Y."/>
            <person name="Lee S."/>
        </authorList>
    </citation>
    <scope>NUCLEOTIDE SEQUENCE [LARGE SCALE GENOMIC DNA]</scope>
    <source>
        <strain evidence="8 9">M3</strain>
    </source>
</reference>
<evidence type="ECO:0000256" key="3">
    <source>
        <dbReference type="ARBA" id="ARBA00022475"/>
    </source>
</evidence>
<dbReference type="GO" id="GO:0044780">
    <property type="term" value="P:bacterial-type flagellum assembly"/>
    <property type="evidence" value="ECO:0007669"/>
    <property type="project" value="InterPro"/>
</dbReference>
<dbReference type="Proteomes" id="UP000188879">
    <property type="component" value="Unassembled WGS sequence"/>
</dbReference>
<keyword evidence="7" id="KW-1005">Bacterial flagellum biogenesis</keyword>
<dbReference type="Gene3D" id="3.40.30.60">
    <property type="entry name" value="FHIPEP family, domain 1"/>
    <property type="match status" value="1"/>
</dbReference>
<dbReference type="InterPro" id="IPR042194">
    <property type="entry name" value="FHIPEP_1"/>
</dbReference>
<dbReference type="PANTHER" id="PTHR30161:SF1">
    <property type="entry name" value="FLAGELLAR BIOSYNTHESIS PROTEIN FLHA-RELATED"/>
    <property type="match status" value="1"/>
</dbReference>
<keyword evidence="8" id="KW-0282">Flagellum</keyword>
<feature type="transmembrane region" description="Helical" evidence="7">
    <location>
        <begin position="16"/>
        <end position="34"/>
    </location>
</feature>
<dbReference type="PANTHER" id="PTHR30161">
    <property type="entry name" value="FLAGELLAR EXPORT PROTEIN, MEMBRANE FLHA SUBUNIT-RELATED"/>
    <property type="match status" value="1"/>
</dbReference>
<dbReference type="InterPro" id="IPR042196">
    <property type="entry name" value="FHIPEP_4"/>
</dbReference>
<comment type="similarity">
    <text evidence="2 7">Belongs to the FHIPEP (flagella/HR/invasion proteins export pore) family.</text>
</comment>
<keyword evidence="9" id="KW-1185">Reference proteome</keyword>
<dbReference type="EMBL" id="MLCO01000252">
    <property type="protein sequence ID" value="ONG48087.1"/>
    <property type="molecule type" value="Genomic_DNA"/>
</dbReference>
<keyword evidence="8" id="KW-0969">Cilium</keyword>
<dbReference type="InterPro" id="IPR006301">
    <property type="entry name" value="FlhA"/>
</dbReference>
<dbReference type="NCBIfam" id="TIGR01398">
    <property type="entry name" value="FlhA"/>
    <property type="match status" value="1"/>
</dbReference>